<gene>
    <name evidence="4" type="ORF">A2693_02740</name>
</gene>
<name>A0A1F5G934_9BACT</name>
<evidence type="ECO:0000313" key="4">
    <source>
        <dbReference type="EMBL" id="OGD88347.1"/>
    </source>
</evidence>
<dbReference type="CDD" id="cd05254">
    <property type="entry name" value="dTDP_HR_like_SDR_e"/>
    <property type="match status" value="1"/>
</dbReference>
<dbReference type="EC" id="1.1.1.133" evidence="2"/>
<dbReference type="InterPro" id="IPR036291">
    <property type="entry name" value="NAD(P)-bd_dom_sf"/>
</dbReference>
<reference evidence="4 5" key="1">
    <citation type="journal article" date="2016" name="Nat. Commun.">
        <title>Thousands of microbial genomes shed light on interconnected biogeochemical processes in an aquifer system.</title>
        <authorList>
            <person name="Anantharaman K."/>
            <person name="Brown C.T."/>
            <person name="Hug L.A."/>
            <person name="Sharon I."/>
            <person name="Castelle C.J."/>
            <person name="Probst A.J."/>
            <person name="Thomas B.C."/>
            <person name="Singh A."/>
            <person name="Wilkins M.J."/>
            <person name="Karaoz U."/>
            <person name="Brodie E.L."/>
            <person name="Williams K.H."/>
            <person name="Hubbard S.S."/>
            <person name="Banfield J.F."/>
        </authorList>
    </citation>
    <scope>NUCLEOTIDE SEQUENCE [LARGE SCALE GENOMIC DNA]</scope>
</reference>
<dbReference type="PANTHER" id="PTHR10491">
    <property type="entry name" value="DTDP-4-DEHYDRORHAMNOSE REDUCTASE"/>
    <property type="match status" value="1"/>
</dbReference>
<keyword evidence="2" id="KW-0560">Oxidoreductase</keyword>
<comment type="similarity">
    <text evidence="1 2">Belongs to the dTDP-4-dehydrorhamnose reductase family.</text>
</comment>
<comment type="caution">
    <text evidence="4">The sequence shown here is derived from an EMBL/GenBank/DDBJ whole genome shotgun (WGS) entry which is preliminary data.</text>
</comment>
<dbReference type="AlphaFoldDB" id="A0A1F5G934"/>
<dbReference type="GO" id="GO:0019305">
    <property type="term" value="P:dTDP-rhamnose biosynthetic process"/>
    <property type="evidence" value="ECO:0007669"/>
    <property type="project" value="UniProtKB-UniPathway"/>
</dbReference>
<dbReference type="Gene3D" id="3.40.50.720">
    <property type="entry name" value="NAD(P)-binding Rossmann-like Domain"/>
    <property type="match status" value="1"/>
</dbReference>
<evidence type="ECO:0000256" key="1">
    <source>
        <dbReference type="ARBA" id="ARBA00010944"/>
    </source>
</evidence>
<dbReference type="Pfam" id="PF04321">
    <property type="entry name" value="RmlD_sub_bind"/>
    <property type="match status" value="1"/>
</dbReference>
<organism evidence="4 5">
    <name type="scientific">Candidatus Curtissbacteria bacterium RIFCSPHIGHO2_01_FULL_40_12</name>
    <dbReference type="NCBI Taxonomy" id="1797710"/>
    <lineage>
        <taxon>Bacteria</taxon>
        <taxon>Candidatus Curtissiibacteriota</taxon>
    </lineage>
</organism>
<accession>A0A1F5G934</accession>
<evidence type="ECO:0000256" key="2">
    <source>
        <dbReference type="RuleBase" id="RU364082"/>
    </source>
</evidence>
<dbReference type="SUPFAM" id="SSF51735">
    <property type="entry name" value="NAD(P)-binding Rossmann-fold domains"/>
    <property type="match status" value="1"/>
</dbReference>
<dbReference type="PANTHER" id="PTHR10491:SF4">
    <property type="entry name" value="METHIONINE ADENOSYLTRANSFERASE 2 SUBUNIT BETA"/>
    <property type="match status" value="1"/>
</dbReference>
<sequence length="308" mass="35113">MSKESTKSQPQKQKILVYGSTGLVGTKIIQLLSDKFRIVAPPHYQLNLVNKKKISSHLKDVLPDQIIYAAGLTKVDSAQANPKKAFYLNYQIVDFIASQASKLKVPFHYLSTDAVFNGTKTNAPYREDDKPNPISVYGESKLKGEIATLSASSRNSVIRTELIYTSYFPHKKDFARVAYESLKRKEMFDGIIDQVITPTFVDDIVYSISLIFEKKAKGIYHVASTDATTNYGFLIKLAKIFNFDETLIRKVKFDDFFAGKIAKRAKYCWLDTAKFQKEFKDHPLRRIKNSLLDFKKQLSKVELLPIDL</sequence>
<dbReference type="Proteomes" id="UP000178577">
    <property type="component" value="Unassembled WGS sequence"/>
</dbReference>
<evidence type="ECO:0000259" key="3">
    <source>
        <dbReference type="Pfam" id="PF04321"/>
    </source>
</evidence>
<feature type="domain" description="RmlD-like substrate binding" evidence="3">
    <location>
        <begin position="14"/>
        <end position="289"/>
    </location>
</feature>
<evidence type="ECO:0000313" key="5">
    <source>
        <dbReference type="Proteomes" id="UP000178577"/>
    </source>
</evidence>
<proteinExistence type="inferred from homology"/>
<comment type="pathway">
    <text evidence="2">Carbohydrate biosynthesis; dTDP-L-rhamnose biosynthesis.</text>
</comment>
<dbReference type="EMBL" id="MFAY01000041">
    <property type="protein sequence ID" value="OGD88347.1"/>
    <property type="molecule type" value="Genomic_DNA"/>
</dbReference>
<dbReference type="GO" id="GO:0008831">
    <property type="term" value="F:dTDP-4-dehydrorhamnose reductase activity"/>
    <property type="evidence" value="ECO:0007669"/>
    <property type="project" value="UniProtKB-EC"/>
</dbReference>
<comment type="function">
    <text evidence="2">Catalyzes the reduction of dTDP-6-deoxy-L-lyxo-4-hexulose to yield dTDP-L-rhamnose.</text>
</comment>
<dbReference type="InterPro" id="IPR005913">
    <property type="entry name" value="dTDP_dehydrorham_reduct"/>
</dbReference>
<dbReference type="InterPro" id="IPR029903">
    <property type="entry name" value="RmlD-like-bd"/>
</dbReference>
<keyword evidence="2" id="KW-0521">NADP</keyword>
<protein>
    <recommendedName>
        <fullName evidence="2">dTDP-4-dehydrorhamnose reductase</fullName>
        <ecNumber evidence="2">1.1.1.133</ecNumber>
    </recommendedName>
</protein>
<dbReference type="UniPathway" id="UPA00124"/>